<gene>
    <name evidence="9" type="primary">NMT1_3</name>
    <name evidence="9" type="ORF">K7432_015906</name>
</gene>
<proteinExistence type="inferred from homology"/>
<dbReference type="Pfam" id="PF01233">
    <property type="entry name" value="NMT"/>
    <property type="match status" value="1"/>
</dbReference>
<reference evidence="9 10" key="1">
    <citation type="submission" date="2023-04" db="EMBL/GenBank/DDBJ databases">
        <title>Genome of Basidiobolus ranarum AG-B5.</title>
        <authorList>
            <person name="Stajich J.E."/>
            <person name="Carter-House D."/>
            <person name="Gryganskyi A."/>
        </authorList>
    </citation>
    <scope>NUCLEOTIDE SEQUENCE [LARGE SCALE GENOMIC DNA]</scope>
    <source>
        <strain evidence="9 10">AG-B5</strain>
    </source>
</reference>
<protein>
    <recommendedName>
        <fullName evidence="3">Glycylpeptide N-tetradecanoyltransferase</fullName>
        <ecNumber evidence="2">2.3.1.97</ecNumber>
    </recommendedName>
    <alternativeName>
        <fullName evidence="6">Myristoyl-CoA:protein N-myristoyltransferase</fullName>
    </alternativeName>
    <alternativeName>
        <fullName evidence="7">Peptide N-myristoyltransferase</fullName>
    </alternativeName>
</protein>
<dbReference type="EC" id="2.3.1.97" evidence="2"/>
<name>A0ABR2WFI2_9FUNG</name>
<evidence type="ECO:0000256" key="2">
    <source>
        <dbReference type="ARBA" id="ARBA00012923"/>
    </source>
</evidence>
<dbReference type="Gene3D" id="3.40.630.170">
    <property type="match status" value="1"/>
</dbReference>
<dbReference type="PANTHER" id="PTHR11377:SF5">
    <property type="entry name" value="GLYCYLPEPTIDE N-TETRADECANOYLTRANSFERASE"/>
    <property type="match status" value="1"/>
</dbReference>
<dbReference type="GO" id="GO:0004379">
    <property type="term" value="F:glycylpeptide N-tetradecanoyltransferase activity"/>
    <property type="evidence" value="ECO:0007669"/>
    <property type="project" value="UniProtKB-EC"/>
</dbReference>
<dbReference type="InterPro" id="IPR000903">
    <property type="entry name" value="NMT"/>
</dbReference>
<dbReference type="SUPFAM" id="SSF55729">
    <property type="entry name" value="Acyl-CoA N-acyltransferases (Nat)"/>
    <property type="match status" value="2"/>
</dbReference>
<keyword evidence="4 9" id="KW-0808">Transferase</keyword>
<evidence type="ECO:0000259" key="8">
    <source>
        <dbReference type="Pfam" id="PF01233"/>
    </source>
</evidence>
<evidence type="ECO:0000256" key="1">
    <source>
        <dbReference type="ARBA" id="ARBA00009469"/>
    </source>
</evidence>
<evidence type="ECO:0000256" key="4">
    <source>
        <dbReference type="ARBA" id="ARBA00022679"/>
    </source>
</evidence>
<comment type="caution">
    <text evidence="9">The sequence shown here is derived from an EMBL/GenBank/DDBJ whole genome shotgun (WGS) entry which is preliminary data.</text>
</comment>
<dbReference type="InterPro" id="IPR022678">
    <property type="entry name" value="NMT_CS"/>
</dbReference>
<keyword evidence="10" id="KW-1185">Reference proteome</keyword>
<evidence type="ECO:0000313" key="10">
    <source>
        <dbReference type="Proteomes" id="UP001479436"/>
    </source>
</evidence>
<sequence length="254" mass="29213">MSDPKKPNGDADEANRMKELLQQLAMQRLGSSQQEEKKVAEHKFWKTQPVPQYDETVTIEGAIQTDKPTQEVRQAPYPLPGSFEWVLVDLEDSEQLREVYTLLSLNYVEDDDATFRFDYIPEFISWALKPPGWKKAWHLGVRATTNNKLVAFISGIPADLKIRSSVRHLVEINFLCIHKKLRSKRLAPLLIKEITRRVHLEGIFQATYTAGVVLPKPIATCRYRHRSLNPKKLVDIGFSALPNGMTMDRLGRRY</sequence>
<dbReference type="InterPro" id="IPR016181">
    <property type="entry name" value="Acyl_CoA_acyltransferase"/>
</dbReference>
<evidence type="ECO:0000256" key="6">
    <source>
        <dbReference type="ARBA" id="ARBA00031242"/>
    </source>
</evidence>
<feature type="domain" description="Glycylpeptide N-tetradecanoyltransferase N-terminal" evidence="8">
    <location>
        <begin position="63"/>
        <end position="221"/>
    </location>
</feature>
<dbReference type="PANTHER" id="PTHR11377">
    <property type="entry name" value="N-MYRISTOYL TRANSFERASE"/>
    <property type="match status" value="1"/>
</dbReference>
<dbReference type="Proteomes" id="UP001479436">
    <property type="component" value="Unassembled WGS sequence"/>
</dbReference>
<dbReference type="InterPro" id="IPR022676">
    <property type="entry name" value="NMT_N"/>
</dbReference>
<evidence type="ECO:0000256" key="3">
    <source>
        <dbReference type="ARBA" id="ARBA00022240"/>
    </source>
</evidence>
<evidence type="ECO:0000313" key="9">
    <source>
        <dbReference type="EMBL" id="KAK9760268.1"/>
    </source>
</evidence>
<organism evidence="9 10">
    <name type="scientific">Basidiobolus ranarum</name>
    <dbReference type="NCBI Taxonomy" id="34480"/>
    <lineage>
        <taxon>Eukaryota</taxon>
        <taxon>Fungi</taxon>
        <taxon>Fungi incertae sedis</taxon>
        <taxon>Zoopagomycota</taxon>
        <taxon>Entomophthoromycotina</taxon>
        <taxon>Basidiobolomycetes</taxon>
        <taxon>Basidiobolales</taxon>
        <taxon>Basidiobolaceae</taxon>
        <taxon>Basidiobolus</taxon>
    </lineage>
</organism>
<evidence type="ECO:0000256" key="5">
    <source>
        <dbReference type="ARBA" id="ARBA00023315"/>
    </source>
</evidence>
<dbReference type="EMBL" id="JASJQH010002342">
    <property type="protein sequence ID" value="KAK9760268.1"/>
    <property type="molecule type" value="Genomic_DNA"/>
</dbReference>
<accession>A0ABR2WFI2</accession>
<comment type="similarity">
    <text evidence="1">Belongs to the NMT family.</text>
</comment>
<keyword evidence="5 9" id="KW-0012">Acyltransferase</keyword>
<evidence type="ECO:0000256" key="7">
    <source>
        <dbReference type="ARBA" id="ARBA00031854"/>
    </source>
</evidence>
<dbReference type="PROSITE" id="PS00975">
    <property type="entry name" value="NMT_1"/>
    <property type="match status" value="1"/>
</dbReference>